<accession>A0A841P7Q2</accession>
<dbReference type="AlphaFoldDB" id="A0A841P7Q2"/>
<feature type="region of interest" description="Disordered" evidence="1">
    <location>
        <begin position="1"/>
        <end position="33"/>
    </location>
</feature>
<reference evidence="2 3" key="1">
    <citation type="submission" date="2020-08" db="EMBL/GenBank/DDBJ databases">
        <title>Genomic Encyclopedia of Type Strains, Phase IV (KMG-IV): sequencing the most valuable type-strain genomes for metagenomic binning, comparative biology and taxonomic classification.</title>
        <authorList>
            <person name="Goeker M."/>
        </authorList>
    </citation>
    <scope>NUCLEOTIDE SEQUENCE [LARGE SCALE GENOMIC DNA]</scope>
    <source>
        <strain evidence="2 3">DSM 100039</strain>
    </source>
</reference>
<proteinExistence type="predicted"/>
<keyword evidence="3" id="KW-1185">Reference proteome</keyword>
<evidence type="ECO:0000256" key="1">
    <source>
        <dbReference type="SAM" id="MobiDB-lite"/>
    </source>
</evidence>
<dbReference type="Proteomes" id="UP000556329">
    <property type="component" value="Unassembled WGS sequence"/>
</dbReference>
<evidence type="ECO:0000313" key="3">
    <source>
        <dbReference type="Proteomes" id="UP000556329"/>
    </source>
</evidence>
<organism evidence="2 3">
    <name type="scientific">Mesorhizobium sangaii</name>
    <dbReference type="NCBI Taxonomy" id="505389"/>
    <lineage>
        <taxon>Bacteria</taxon>
        <taxon>Pseudomonadati</taxon>
        <taxon>Pseudomonadota</taxon>
        <taxon>Alphaproteobacteria</taxon>
        <taxon>Hyphomicrobiales</taxon>
        <taxon>Phyllobacteriaceae</taxon>
        <taxon>Mesorhizobium</taxon>
    </lineage>
</organism>
<protein>
    <submittedName>
        <fullName evidence="2">Uncharacterized protein</fullName>
    </submittedName>
</protein>
<name>A0A841P7Q2_9HYPH</name>
<sequence length="109" mass="11759">MATTSLGISPTAEDSADEGSSRGDEASVRAPANIGDVAPKIFGESGDVETPHVIRLIGPPMNGRYDIDALQHCFELCGHRRTFDGVRLQAQRADQRQTVLNAVIELLEQ</sequence>
<evidence type="ECO:0000313" key="2">
    <source>
        <dbReference type="EMBL" id="MBB6408868.1"/>
    </source>
</evidence>
<gene>
    <name evidence="2" type="ORF">HNQ71_001512</name>
</gene>
<comment type="caution">
    <text evidence="2">The sequence shown here is derived from an EMBL/GenBank/DDBJ whole genome shotgun (WGS) entry which is preliminary data.</text>
</comment>
<dbReference type="EMBL" id="JACHEF010000001">
    <property type="protein sequence ID" value="MBB6408868.1"/>
    <property type="molecule type" value="Genomic_DNA"/>
</dbReference>